<evidence type="ECO:0000313" key="2">
    <source>
        <dbReference type="EMBL" id="KMW60843.1"/>
    </source>
</evidence>
<keyword evidence="3" id="KW-1185">Reference proteome</keyword>
<gene>
    <name evidence="2" type="ORF">AIOL_001008</name>
</gene>
<organism evidence="2 3">
    <name type="scientific">Candidatus Rhodobacter oscarellae</name>
    <dbReference type="NCBI Taxonomy" id="1675527"/>
    <lineage>
        <taxon>Bacteria</taxon>
        <taxon>Pseudomonadati</taxon>
        <taxon>Pseudomonadota</taxon>
        <taxon>Alphaproteobacteria</taxon>
        <taxon>Rhodobacterales</taxon>
        <taxon>Rhodobacter group</taxon>
        <taxon>Rhodobacter</taxon>
    </lineage>
</organism>
<keyword evidence="1" id="KW-1133">Transmembrane helix</keyword>
<dbReference type="AlphaFoldDB" id="A0A0J9H5H3"/>
<feature type="transmembrane region" description="Helical" evidence="1">
    <location>
        <begin position="12"/>
        <end position="38"/>
    </location>
</feature>
<evidence type="ECO:0000256" key="1">
    <source>
        <dbReference type="SAM" id="Phobius"/>
    </source>
</evidence>
<reference evidence="2 3" key="1">
    <citation type="submission" date="2015-06" db="EMBL/GenBank/DDBJ databases">
        <title>Draft genome sequence of an Alphaproteobacteria species associated to the Mediterranean sponge Oscarella lobularis.</title>
        <authorList>
            <person name="Jourda C."/>
            <person name="Santini S."/>
            <person name="Claverie J.-M."/>
        </authorList>
    </citation>
    <scope>NUCLEOTIDE SEQUENCE [LARGE SCALE GENOMIC DNA]</scope>
    <source>
        <strain evidence="2">IGS</strain>
    </source>
</reference>
<dbReference type="EMBL" id="LFTY01000001">
    <property type="protein sequence ID" value="KMW60843.1"/>
    <property type="molecule type" value="Genomic_DNA"/>
</dbReference>
<keyword evidence="1" id="KW-0472">Membrane</keyword>
<comment type="caution">
    <text evidence="2">The sequence shown here is derived from an EMBL/GenBank/DDBJ whole genome shotgun (WGS) entry which is preliminary data.</text>
</comment>
<proteinExistence type="predicted"/>
<accession>A0A0J9H5H3</accession>
<evidence type="ECO:0000313" key="3">
    <source>
        <dbReference type="Proteomes" id="UP000037178"/>
    </source>
</evidence>
<protein>
    <submittedName>
        <fullName evidence="2">Uncharacterized protein</fullName>
    </submittedName>
</protein>
<sequence>MAQQLNLFTNRNVVLCLTTFASFIGFSFILTLELASLLKNYSLFWN</sequence>
<dbReference type="Proteomes" id="UP000037178">
    <property type="component" value="Unassembled WGS sequence"/>
</dbReference>
<keyword evidence="1" id="KW-0812">Transmembrane</keyword>
<name>A0A0J9H5H3_9RHOB</name>